<evidence type="ECO:0000259" key="3">
    <source>
        <dbReference type="Pfam" id="PF15326"/>
    </source>
</evidence>
<dbReference type="GO" id="GO:0007140">
    <property type="term" value="P:male meiotic nuclear division"/>
    <property type="evidence" value="ECO:0007669"/>
    <property type="project" value="InterPro"/>
</dbReference>
<gene>
    <name evidence="4" type="ORF">E1301_Tti022057</name>
</gene>
<evidence type="ECO:0000313" key="5">
    <source>
        <dbReference type="Proteomes" id="UP000324632"/>
    </source>
</evidence>
<dbReference type="GO" id="GO:0010569">
    <property type="term" value="P:regulation of double-strand break repair via homologous recombination"/>
    <property type="evidence" value="ECO:0007669"/>
    <property type="project" value="InterPro"/>
</dbReference>
<feature type="domain" description="Testis expressed sequence 15" evidence="3">
    <location>
        <begin position="601"/>
        <end position="753"/>
    </location>
</feature>
<organism evidence="4 5">
    <name type="scientific">Triplophysa tibetana</name>
    <dbReference type="NCBI Taxonomy" id="1572043"/>
    <lineage>
        <taxon>Eukaryota</taxon>
        <taxon>Metazoa</taxon>
        <taxon>Chordata</taxon>
        <taxon>Craniata</taxon>
        <taxon>Vertebrata</taxon>
        <taxon>Euteleostomi</taxon>
        <taxon>Actinopterygii</taxon>
        <taxon>Neopterygii</taxon>
        <taxon>Teleostei</taxon>
        <taxon>Ostariophysi</taxon>
        <taxon>Cypriniformes</taxon>
        <taxon>Nemacheilidae</taxon>
        <taxon>Triplophysa</taxon>
    </lineage>
</organism>
<dbReference type="InterPro" id="IPR032765">
    <property type="entry name" value="TEX15_dom"/>
</dbReference>
<evidence type="ECO:0000313" key="4">
    <source>
        <dbReference type="EMBL" id="KAA0703604.1"/>
    </source>
</evidence>
<keyword evidence="5" id="KW-1185">Reference proteome</keyword>
<feature type="compositionally biased region" description="Polar residues" evidence="1">
    <location>
        <begin position="952"/>
        <end position="964"/>
    </location>
</feature>
<sequence>MERRKQEEIEVSTSPQTTGTLALKNFTIPRKKRSSGQVVLERCPEECRDYTLIQSKLRDSRAEMRAKGRHGREMEEILCFLVASDQDMPHMYQDGLKVLYGKVRKIAPNWKKTQDPIVSFDCHMSKDAVSPRDTPIQQNIGSSVFLFDFDENQELNERPRQCLPYAVVSYAPATSVILTTSPNLPFSPTSHDAADRFQACTVAQRKGKGDTATITFKHFGTTQNPEVDYLYQKADVQSIPISHNSMLPHTTVSQNPLREEENPKLNTAGTRETWDKWDTTPQSPIDQVSTVVYSSRSVRDPRLSRREANQQSDFSEAETTCTASRNKIGPQKEDENSGFVTATSESDPTDENSSSSGQCEMASEHPNSINTSLLDVKVSDTKNASAAMIKENSNFSRQEQNQNFDVDSPETQLISKLRDYLTKFESSVKKQEATNEGLMEKPLMWITLDSTAHKQQLADKSQYRSRPDDEAQTGPDVFLLMPAESKRGRSSQAKRTSKHKSKRARLSLGPSVSPDSTSVLDTFKETSPQPSVNNGTAAPTEISLSNEAKQQLMQSKESTSSIICSQDPVDTCGNAERIPHTNREMVDDSDVSSSFVSSDLSVSDVSKTLKMADQTSSLAELGSLRAKCKNMLQKFILRFERDQIVSFNQSFVSRNLIIEQYLDHPPAHVDLKYEAVNSYLELQMMMEAWQFVENKMNFLKNKPTFRSLLWYDPSLYGELYKGEVGFQQQSSLFTSFQKMLAQEGYTKLQEYYMTHVSRIYQQLLVNPDASYYMYLKSKREVFEIEAALRNPHDVKYFFLSVPLTAMINFGDSLESLENVHKVIMSFVETPSDQLPGTFDVGKAEHLSITCRYLQEKAFFIRSCKETLTKVSWFGIEHLLYDASKILIWQDAGQGVSNEVLKMYKNSNPQIIFGVTESGVTLVNKVHQPRLSVDGAEKSAEKQTDASQKHKPSQSSVPQTVNSGTEADYSVSKRRFTESSGGQGAEVAFNVGSPNNFTSTFICFPPPIPEC</sequence>
<dbReference type="EMBL" id="SOYY01000023">
    <property type="protein sequence ID" value="KAA0703604.1"/>
    <property type="molecule type" value="Genomic_DNA"/>
</dbReference>
<feature type="compositionally biased region" description="Basic and acidic residues" evidence="1">
    <location>
        <begin position="297"/>
        <end position="308"/>
    </location>
</feature>
<feature type="compositionally biased region" description="Basic residues" evidence="1">
    <location>
        <begin position="495"/>
        <end position="505"/>
    </location>
</feature>
<reference evidence="4 5" key="1">
    <citation type="journal article" date="2019" name="Mol. Ecol. Resour.">
        <title>Chromosome-level genome assembly of Triplophysa tibetana, a fish adapted to the harsh high-altitude environment of the Tibetan Plateau.</title>
        <authorList>
            <person name="Yang X."/>
            <person name="Liu H."/>
            <person name="Ma Z."/>
            <person name="Zou Y."/>
            <person name="Zou M."/>
            <person name="Mao Y."/>
            <person name="Li X."/>
            <person name="Wang H."/>
            <person name="Chen T."/>
            <person name="Wang W."/>
            <person name="Yang R."/>
        </authorList>
    </citation>
    <scope>NUCLEOTIDE SEQUENCE [LARGE SCALE GENOMIC DNA]</scope>
    <source>
        <strain evidence="4">TTIB1903HZAU</strain>
        <tissue evidence="4">Muscle</tissue>
    </source>
</reference>
<dbReference type="Pfam" id="PF12509">
    <property type="entry name" value="DUF3715"/>
    <property type="match status" value="1"/>
</dbReference>
<dbReference type="Pfam" id="PF15326">
    <property type="entry name" value="TEX15"/>
    <property type="match status" value="1"/>
</dbReference>
<feature type="compositionally biased region" description="Polar residues" evidence="1">
    <location>
        <begin position="309"/>
        <end position="325"/>
    </location>
</feature>
<comment type="caution">
    <text evidence="4">The sequence shown here is derived from an EMBL/GenBank/DDBJ whole genome shotgun (WGS) entry which is preliminary data.</text>
</comment>
<dbReference type="AlphaFoldDB" id="A0A5A9N0N9"/>
<name>A0A5A9N0N9_9TELE</name>
<evidence type="ECO:0000256" key="1">
    <source>
        <dbReference type="SAM" id="MobiDB-lite"/>
    </source>
</evidence>
<dbReference type="PANTHER" id="PTHR22380:SF1">
    <property type="entry name" value="TESTIS-EXPRESSED PROTEIN 15"/>
    <property type="match status" value="1"/>
</dbReference>
<feature type="region of interest" description="Disordered" evidence="1">
    <location>
        <begin position="933"/>
        <end position="976"/>
    </location>
</feature>
<protein>
    <submittedName>
        <fullName evidence="4">Testis-expressed protein 15</fullName>
    </submittedName>
</protein>
<proteinExistence type="predicted"/>
<feature type="compositionally biased region" description="Polar residues" evidence="1">
    <location>
        <begin position="338"/>
        <end position="358"/>
    </location>
</feature>
<feature type="compositionally biased region" description="Polar residues" evidence="1">
    <location>
        <begin position="513"/>
        <end position="538"/>
    </location>
</feature>
<dbReference type="GO" id="GO:0005634">
    <property type="term" value="C:nucleus"/>
    <property type="evidence" value="ECO:0007669"/>
    <property type="project" value="TreeGrafter"/>
</dbReference>
<dbReference type="InterPro" id="IPR022188">
    <property type="entry name" value="TASOR_DUF3715"/>
</dbReference>
<dbReference type="InterPro" id="IPR026616">
    <property type="entry name" value="TEX15"/>
</dbReference>
<evidence type="ECO:0000259" key="2">
    <source>
        <dbReference type="Pfam" id="PF12509"/>
    </source>
</evidence>
<dbReference type="PANTHER" id="PTHR22380">
    <property type="entry name" value="TESTIS-EXPRESSED PROTEIN 15"/>
    <property type="match status" value="1"/>
</dbReference>
<accession>A0A5A9N0N9</accession>
<dbReference type="Proteomes" id="UP000324632">
    <property type="component" value="Chromosome 23"/>
</dbReference>
<feature type="compositionally biased region" description="Polar residues" evidence="1">
    <location>
        <begin position="245"/>
        <end position="256"/>
    </location>
</feature>
<dbReference type="GO" id="GO:0007130">
    <property type="term" value="P:synaptonemal complex assembly"/>
    <property type="evidence" value="ECO:0007669"/>
    <property type="project" value="TreeGrafter"/>
</dbReference>
<feature type="compositionally biased region" description="Basic and acidic residues" evidence="1">
    <location>
        <begin position="934"/>
        <end position="947"/>
    </location>
</feature>
<feature type="domain" description="TASOR pseudo-PARP" evidence="2">
    <location>
        <begin position="97"/>
        <end position="164"/>
    </location>
</feature>
<feature type="region of interest" description="Disordered" evidence="1">
    <location>
        <begin position="457"/>
        <end position="538"/>
    </location>
</feature>
<feature type="region of interest" description="Disordered" evidence="1">
    <location>
        <begin position="245"/>
        <end position="373"/>
    </location>
</feature>